<keyword evidence="6" id="KW-1185">Reference proteome</keyword>
<dbReference type="Pfam" id="PF00069">
    <property type="entry name" value="Pkinase"/>
    <property type="match status" value="1"/>
</dbReference>
<dbReference type="InterPro" id="IPR017441">
    <property type="entry name" value="Protein_kinase_ATP_BS"/>
</dbReference>
<keyword evidence="5" id="KW-0418">Kinase</keyword>
<dbReference type="SMART" id="SM00219">
    <property type="entry name" value="TyrKc"/>
    <property type="match status" value="1"/>
</dbReference>
<sequence>MQVRGLRRGNTVPDIRRRTCRLASFPYWPDDMEFDNDRTVVRTGHRTSRVPNDGMGGAMNTLPIGTRLGEFEIKDLIGEGGFGIVYLAYDHSLERHVALKEYMPSGMAARTQARQVTVRSRQYEDTFVTGLRSFINEARLLARFDSPSLVKVYRFWEENGTAYMAMPFYDGVTLKQAYKEQRITPDEEWTRALLANMFDALETIHREQCFHRDVAPDNILLLKDGRPLLLDFGAARRVIGDLTQGPTVILKPGFAPIEQYADIPGLRQGAWTDIYALGAVVYYLITGKAPSPAVSRVVHDDMMPARAAGRGRFSDEFLGVIDRALAVKPEHRIQSVPEMRHALDMEGTEPRPLPGSSGAARSSAPRPGAAARTGQGSPAVAAGAAELAARTGMAGAAARTATASATAVPRQATRGMPPPTPPKDADDWKKPMIGDQRYIPQARNRMKMGMIATVLLAAGATTAVFGYRWVASQDTVQADTAAPEPQYSRDPGIPRVAGGVIGSAGIPGTPKPPATRGAGTPAGASTGGSSGGGSSGSSASGGDADASMQKAPAAPAQAVAGNAMRSRDFIPPPENRDSGPTAPSRDKTYAGVPPQAMATTPGGSPSASPPASSADTAEDKLWNGAKNTDTTEGYKAYLKRYPKGKFAPAARVLAEERQRMDLAKLSEPPERQARAGNERAATAGTAATAVMDLAKLSEPPERQARAGNERAATAGTAATAVAPETSGSTSGDRKETASASPAAAPEQQIAKYTAPAKEAPSIIAPEQPRGEAARPPDPREDSAAPPASTSGPQRTYTFPGQTMVGNFSADPVTGLVSGTGQIRWDNGDRFEGRLVKGIKEGKGRFVWSNGQEYNGDWSGDKPNGRGVLKFANGNRYDGEIRDGQPHGQGTTRFQSGDVYTGNWVRGVLNGRGVLQFATGDRYEGELRNGEPDGQGRTRFRSGDTYVGQWARGKHHGQGRYTWQSGNYWEGEFRDGDQTANGQLVRMESGTVQPTAAGDGIRGGQAAESSGR</sequence>
<comment type="caution">
    <text evidence="5">The sequence shown here is derived from an EMBL/GenBank/DDBJ whole genome shotgun (WGS) entry which is preliminary data.</text>
</comment>
<dbReference type="SUPFAM" id="SSF56112">
    <property type="entry name" value="Protein kinase-like (PK-like)"/>
    <property type="match status" value="1"/>
</dbReference>
<feature type="compositionally biased region" description="Basic and acidic residues" evidence="3">
    <location>
        <begin position="660"/>
        <end position="677"/>
    </location>
</feature>
<keyword evidence="2" id="KW-0067">ATP-binding</keyword>
<keyword evidence="2" id="KW-0547">Nucleotide-binding</keyword>
<feature type="binding site" evidence="2">
    <location>
        <position position="100"/>
    </location>
    <ligand>
        <name>ATP</name>
        <dbReference type="ChEBI" id="CHEBI:30616"/>
    </ligand>
</feature>
<name>A0ABU6J3W0_9BURK</name>
<feature type="compositionally biased region" description="Polar residues" evidence="3">
    <location>
        <begin position="787"/>
        <end position="800"/>
    </location>
</feature>
<dbReference type="PROSITE" id="PS00107">
    <property type="entry name" value="PROTEIN_KINASE_ATP"/>
    <property type="match status" value="1"/>
</dbReference>
<dbReference type="Proteomes" id="UP001352263">
    <property type="component" value="Unassembled WGS sequence"/>
</dbReference>
<feature type="compositionally biased region" description="Basic and acidic residues" evidence="3">
    <location>
        <begin position="768"/>
        <end position="782"/>
    </location>
</feature>
<reference evidence="5 6" key="1">
    <citation type="submission" date="2023-10" db="EMBL/GenBank/DDBJ databases">
        <title>Noviherbaspirillum sp. CPCC 100848 genome assembly.</title>
        <authorList>
            <person name="Li X.Y."/>
            <person name="Fang X.M."/>
        </authorList>
    </citation>
    <scope>NUCLEOTIDE SEQUENCE [LARGE SCALE GENOMIC DNA]</scope>
    <source>
        <strain evidence="5 6">CPCC 100848</strain>
    </source>
</reference>
<dbReference type="Pfam" id="PF02493">
    <property type="entry name" value="MORN"/>
    <property type="match status" value="6"/>
</dbReference>
<accession>A0ABU6J3W0</accession>
<evidence type="ECO:0000256" key="3">
    <source>
        <dbReference type="SAM" id="MobiDB-lite"/>
    </source>
</evidence>
<organism evidence="5 6">
    <name type="scientific">Noviherbaspirillum album</name>
    <dbReference type="NCBI Taxonomy" id="3080276"/>
    <lineage>
        <taxon>Bacteria</taxon>
        <taxon>Pseudomonadati</taxon>
        <taxon>Pseudomonadota</taxon>
        <taxon>Betaproteobacteria</taxon>
        <taxon>Burkholderiales</taxon>
        <taxon>Oxalobacteraceae</taxon>
        <taxon>Noviherbaspirillum</taxon>
    </lineage>
</organism>
<feature type="compositionally biased region" description="Gly residues" evidence="3">
    <location>
        <begin position="525"/>
        <end position="535"/>
    </location>
</feature>
<dbReference type="InterPro" id="IPR008266">
    <property type="entry name" value="Tyr_kinase_AS"/>
</dbReference>
<dbReference type="PROSITE" id="PS50011">
    <property type="entry name" value="PROTEIN_KINASE_DOM"/>
    <property type="match status" value="1"/>
</dbReference>
<feature type="compositionally biased region" description="Low complexity" evidence="3">
    <location>
        <begin position="709"/>
        <end position="725"/>
    </location>
</feature>
<feature type="region of interest" description="Disordered" evidence="3">
    <location>
        <begin position="345"/>
        <end position="377"/>
    </location>
</feature>
<feature type="compositionally biased region" description="Basic and acidic residues" evidence="3">
    <location>
        <begin position="423"/>
        <end position="432"/>
    </location>
</feature>
<dbReference type="SMART" id="SM00698">
    <property type="entry name" value="MORN"/>
    <property type="match status" value="6"/>
</dbReference>
<proteinExistence type="predicted"/>
<feature type="region of interest" description="Disordered" evidence="3">
    <location>
        <begin position="480"/>
        <end position="633"/>
    </location>
</feature>
<dbReference type="EMBL" id="JAWIIV010000001">
    <property type="protein sequence ID" value="MEC4718017.1"/>
    <property type="molecule type" value="Genomic_DNA"/>
</dbReference>
<gene>
    <name evidence="5" type="ORF">RY831_02545</name>
</gene>
<feature type="compositionally biased region" description="Low complexity" evidence="3">
    <location>
        <begin position="354"/>
        <end position="372"/>
    </location>
</feature>
<feature type="region of interest" description="Disordered" evidence="3">
    <location>
        <begin position="660"/>
        <end position="800"/>
    </location>
</feature>
<dbReference type="InterPro" id="IPR003409">
    <property type="entry name" value="MORN"/>
</dbReference>
<dbReference type="PANTHER" id="PTHR43215:SF14">
    <property type="entry name" value="RADIAL SPOKE HEAD 1 HOMOLOG"/>
    <property type="match status" value="1"/>
</dbReference>
<dbReference type="CDD" id="cd14014">
    <property type="entry name" value="STKc_PknB_like"/>
    <property type="match status" value="1"/>
</dbReference>
<keyword evidence="1" id="KW-0677">Repeat</keyword>
<feature type="compositionally biased region" description="Basic and acidic residues" evidence="3">
    <location>
        <begin position="698"/>
        <end position="708"/>
    </location>
</feature>
<evidence type="ECO:0000256" key="2">
    <source>
        <dbReference type="PROSITE-ProRule" id="PRU10141"/>
    </source>
</evidence>
<dbReference type="SUPFAM" id="SSF82185">
    <property type="entry name" value="Histone H3 K4-specific methyltransferase SET7/9 N-terminal domain"/>
    <property type="match status" value="2"/>
</dbReference>
<dbReference type="GO" id="GO:0016301">
    <property type="term" value="F:kinase activity"/>
    <property type="evidence" value="ECO:0007669"/>
    <property type="project" value="UniProtKB-KW"/>
</dbReference>
<dbReference type="PROSITE" id="PS00109">
    <property type="entry name" value="PROTEIN_KINASE_TYR"/>
    <property type="match status" value="1"/>
</dbReference>
<protein>
    <submittedName>
        <fullName evidence="5">Protein kinase</fullName>
    </submittedName>
</protein>
<evidence type="ECO:0000313" key="5">
    <source>
        <dbReference type="EMBL" id="MEC4718017.1"/>
    </source>
</evidence>
<feature type="compositionally biased region" description="Low complexity" evidence="3">
    <location>
        <begin position="598"/>
        <end position="614"/>
    </location>
</feature>
<feature type="compositionally biased region" description="Low complexity" evidence="3">
    <location>
        <begin position="536"/>
        <end position="563"/>
    </location>
</feature>
<dbReference type="InterPro" id="IPR011009">
    <property type="entry name" value="Kinase-like_dom_sf"/>
</dbReference>
<feature type="region of interest" description="Disordered" evidence="3">
    <location>
        <begin position="988"/>
        <end position="1011"/>
    </location>
</feature>
<evidence type="ECO:0000259" key="4">
    <source>
        <dbReference type="PROSITE" id="PS50011"/>
    </source>
</evidence>
<evidence type="ECO:0000256" key="1">
    <source>
        <dbReference type="ARBA" id="ARBA00022737"/>
    </source>
</evidence>
<feature type="domain" description="Protein kinase" evidence="4">
    <location>
        <begin position="71"/>
        <end position="344"/>
    </location>
</feature>
<dbReference type="PANTHER" id="PTHR43215">
    <property type="entry name" value="RADIAL SPOKE HEAD 1 HOMOLOG"/>
    <property type="match status" value="1"/>
</dbReference>
<feature type="region of interest" description="Disordered" evidence="3">
    <location>
        <begin position="400"/>
        <end position="432"/>
    </location>
</feature>
<keyword evidence="5" id="KW-0808">Transferase</keyword>
<dbReference type="InterPro" id="IPR020635">
    <property type="entry name" value="Tyr_kinase_cat_dom"/>
</dbReference>
<feature type="compositionally biased region" description="Low complexity" evidence="3">
    <location>
        <begin position="514"/>
        <end position="524"/>
    </location>
</feature>
<dbReference type="Gene3D" id="1.10.510.10">
    <property type="entry name" value="Transferase(Phosphotransferase) domain 1"/>
    <property type="match status" value="1"/>
</dbReference>
<feature type="compositionally biased region" description="Low complexity" evidence="3">
    <location>
        <begin position="678"/>
        <end position="689"/>
    </location>
</feature>
<dbReference type="Gene3D" id="2.20.110.10">
    <property type="entry name" value="Histone H3 K4-specific methyltransferase SET7/9 N-terminal domain"/>
    <property type="match status" value="3"/>
</dbReference>
<dbReference type="InterPro" id="IPR000719">
    <property type="entry name" value="Prot_kinase_dom"/>
</dbReference>
<dbReference type="RefSeq" id="WP_326504755.1">
    <property type="nucleotide sequence ID" value="NZ_JAWIIV010000001.1"/>
</dbReference>
<evidence type="ECO:0000313" key="6">
    <source>
        <dbReference type="Proteomes" id="UP001352263"/>
    </source>
</evidence>